<feature type="compositionally biased region" description="Polar residues" evidence="1">
    <location>
        <begin position="62"/>
        <end position="75"/>
    </location>
</feature>
<comment type="caution">
    <text evidence="2">The sequence shown here is derived from an EMBL/GenBank/DDBJ whole genome shotgun (WGS) entry which is preliminary data.</text>
</comment>
<feature type="compositionally biased region" description="Basic and acidic residues" evidence="1">
    <location>
        <begin position="248"/>
        <end position="274"/>
    </location>
</feature>
<accession>A0A9P6U3J1</accession>
<dbReference type="EMBL" id="JAAAJA010000233">
    <property type="protein sequence ID" value="KAG0258098.1"/>
    <property type="molecule type" value="Genomic_DNA"/>
</dbReference>
<feature type="compositionally biased region" description="Polar residues" evidence="1">
    <location>
        <begin position="97"/>
        <end position="118"/>
    </location>
</feature>
<dbReference type="Proteomes" id="UP000726737">
    <property type="component" value="Unassembled WGS sequence"/>
</dbReference>
<feature type="compositionally biased region" description="Basic and acidic residues" evidence="1">
    <location>
        <begin position="1"/>
        <end position="10"/>
    </location>
</feature>
<evidence type="ECO:0000256" key="1">
    <source>
        <dbReference type="SAM" id="MobiDB-lite"/>
    </source>
</evidence>
<dbReference type="AlphaFoldDB" id="A0A9P6U3J1"/>
<dbReference type="Gene3D" id="2.60.210.10">
    <property type="entry name" value="Apoptosis, Tumor Necrosis Factor Receptor Associated Protein 2, Chain A"/>
    <property type="match status" value="1"/>
</dbReference>
<feature type="region of interest" description="Disordered" evidence="1">
    <location>
        <begin position="248"/>
        <end position="300"/>
    </location>
</feature>
<feature type="compositionally biased region" description="Acidic residues" evidence="1">
    <location>
        <begin position="48"/>
        <end position="58"/>
    </location>
</feature>
<dbReference type="SUPFAM" id="SSF49599">
    <property type="entry name" value="TRAF domain-like"/>
    <property type="match status" value="1"/>
</dbReference>
<reference evidence="2" key="1">
    <citation type="journal article" date="2020" name="Fungal Divers.">
        <title>Resolving the Mortierellaceae phylogeny through synthesis of multi-gene phylogenetics and phylogenomics.</title>
        <authorList>
            <person name="Vandepol N."/>
            <person name="Liber J."/>
            <person name="Desiro A."/>
            <person name="Na H."/>
            <person name="Kennedy M."/>
            <person name="Barry K."/>
            <person name="Grigoriev I.V."/>
            <person name="Miller A.N."/>
            <person name="O'Donnell K."/>
            <person name="Stajich J.E."/>
            <person name="Bonito G."/>
        </authorList>
    </citation>
    <scope>NUCLEOTIDE SEQUENCE</scope>
    <source>
        <strain evidence="2">KOD948</strain>
    </source>
</reference>
<proteinExistence type="predicted"/>
<evidence type="ECO:0000313" key="3">
    <source>
        <dbReference type="Proteomes" id="UP000726737"/>
    </source>
</evidence>
<organism evidence="2 3">
    <name type="scientific">Mortierella polycephala</name>
    <dbReference type="NCBI Taxonomy" id="41804"/>
    <lineage>
        <taxon>Eukaryota</taxon>
        <taxon>Fungi</taxon>
        <taxon>Fungi incertae sedis</taxon>
        <taxon>Mucoromycota</taxon>
        <taxon>Mortierellomycotina</taxon>
        <taxon>Mortierellomycetes</taxon>
        <taxon>Mortierellales</taxon>
        <taxon>Mortierellaceae</taxon>
        <taxon>Mortierella</taxon>
    </lineage>
</organism>
<feature type="compositionally biased region" description="Low complexity" evidence="1">
    <location>
        <begin position="275"/>
        <end position="285"/>
    </location>
</feature>
<dbReference type="OrthoDB" id="2438079at2759"/>
<protein>
    <submittedName>
        <fullName evidence="2">Uncharacterized protein</fullName>
    </submittedName>
</protein>
<dbReference type="InterPro" id="IPR008974">
    <property type="entry name" value="TRAF-like"/>
</dbReference>
<feature type="region of interest" description="Disordered" evidence="1">
    <location>
        <begin position="1"/>
        <end position="127"/>
    </location>
</feature>
<sequence>MADFSQERPALRPRGPSLPKLNLLPAAHFLSQRQMQSQHPLDANDSNSDIDIDMDMDFDTAPPQNNLKNDTSRTFVSAHPSPEVSDESDCERERRFAQTTGSQQHPSVHFDSSVSVSPSGKRPEGEQGYHRLEEHHREQIQNEIALSHHLLLAPIPIPKSRIVPHSPSWDGKRSSFSMHTPPGSASSVPCVPCSDSAAVDALIREQVRTHKLTHSTEGAFFWHLGKLCEFSFSDRFVRSRVFEVKDHLTTKKETESSQDIGGDKDGRHMAKNVDTRTAAAVNTRTTSDEHAATTNEQSKSKWRLRIYPHGRGDRHRDSEYIGLYLHQEGTAPFMARRGSALPPSTAAPAFSSSAPTPFIARGSISGASRRSISGSAMMPLIRRHVTLFLATENGDCLAKQDLVEWFSGSEGGLGFSRMVSRKTVQEAVKVSSVYEFDDEKEKNEIGIVAGVIFHDL</sequence>
<keyword evidence="3" id="KW-1185">Reference proteome</keyword>
<gene>
    <name evidence="2" type="ORF">BG011_003529</name>
</gene>
<evidence type="ECO:0000313" key="2">
    <source>
        <dbReference type="EMBL" id="KAG0258098.1"/>
    </source>
</evidence>
<name>A0A9P6U3J1_9FUNG</name>